<dbReference type="EMBL" id="BAABHB010000011">
    <property type="protein sequence ID" value="GAA4414062.1"/>
    <property type="molecule type" value="Genomic_DNA"/>
</dbReference>
<comment type="caution">
    <text evidence="2">The sequence shown here is derived from an EMBL/GenBank/DDBJ whole genome shotgun (WGS) entry which is preliminary data.</text>
</comment>
<organism evidence="2 3">
    <name type="scientific">Nibrella viscosa</name>
    <dbReference type="NCBI Taxonomy" id="1084524"/>
    <lineage>
        <taxon>Bacteria</taxon>
        <taxon>Pseudomonadati</taxon>
        <taxon>Bacteroidota</taxon>
        <taxon>Cytophagia</taxon>
        <taxon>Cytophagales</taxon>
        <taxon>Spirosomataceae</taxon>
        <taxon>Nibrella</taxon>
    </lineage>
</organism>
<dbReference type="Proteomes" id="UP001500936">
    <property type="component" value="Unassembled WGS sequence"/>
</dbReference>
<reference evidence="3" key="1">
    <citation type="journal article" date="2019" name="Int. J. Syst. Evol. Microbiol.">
        <title>The Global Catalogue of Microorganisms (GCM) 10K type strain sequencing project: providing services to taxonomists for standard genome sequencing and annotation.</title>
        <authorList>
            <consortium name="The Broad Institute Genomics Platform"/>
            <consortium name="The Broad Institute Genome Sequencing Center for Infectious Disease"/>
            <person name="Wu L."/>
            <person name="Ma J."/>
        </authorList>
    </citation>
    <scope>NUCLEOTIDE SEQUENCE [LARGE SCALE GENOMIC DNA]</scope>
    <source>
        <strain evidence="3">JCM 17925</strain>
    </source>
</reference>
<evidence type="ECO:0000313" key="2">
    <source>
        <dbReference type="EMBL" id="GAA4414062.1"/>
    </source>
</evidence>
<protein>
    <submittedName>
        <fullName evidence="2">Uncharacterized protein</fullName>
    </submittedName>
</protein>
<feature type="region of interest" description="Disordered" evidence="1">
    <location>
        <begin position="1"/>
        <end position="54"/>
    </location>
</feature>
<evidence type="ECO:0000313" key="3">
    <source>
        <dbReference type="Proteomes" id="UP001500936"/>
    </source>
</evidence>
<gene>
    <name evidence="2" type="ORF">GCM10023187_43070</name>
</gene>
<accession>A0ABP8KR96</accession>
<sequence length="54" mass="6195">MKSQNNIEQDENTEEDAQGMAKPFHRTEERGLNKATKFPAFTSGYAASRNYRLD</sequence>
<feature type="compositionally biased region" description="Acidic residues" evidence="1">
    <location>
        <begin position="8"/>
        <end position="17"/>
    </location>
</feature>
<keyword evidence="3" id="KW-1185">Reference proteome</keyword>
<name>A0ABP8KR96_9BACT</name>
<evidence type="ECO:0000256" key="1">
    <source>
        <dbReference type="SAM" id="MobiDB-lite"/>
    </source>
</evidence>
<proteinExistence type="predicted"/>